<proteinExistence type="predicted"/>
<keyword evidence="3" id="KW-1185">Reference proteome</keyword>
<dbReference type="PATRIC" id="fig|1341181.4.peg.2320"/>
<evidence type="ECO:0000313" key="2">
    <source>
        <dbReference type="EMBL" id="ESU27018.1"/>
    </source>
</evidence>
<evidence type="ECO:0008006" key="4">
    <source>
        <dbReference type="Google" id="ProtNLM"/>
    </source>
</evidence>
<dbReference type="Proteomes" id="UP000018004">
    <property type="component" value="Unassembled WGS sequence"/>
</dbReference>
<dbReference type="eggNOG" id="ENOG50338IG">
    <property type="taxonomic scope" value="Bacteria"/>
</dbReference>
<accession>V6SJY0</accession>
<dbReference type="InterPro" id="IPR013783">
    <property type="entry name" value="Ig-like_fold"/>
</dbReference>
<feature type="signal peptide" evidence="1">
    <location>
        <begin position="1"/>
        <end position="27"/>
    </location>
</feature>
<reference evidence="2 3" key="1">
    <citation type="submission" date="2013-08" db="EMBL/GenBank/DDBJ databases">
        <title>Flavobacterium limnosediminis JC2902 genome sequencing.</title>
        <authorList>
            <person name="Lee K."/>
            <person name="Yi H."/>
            <person name="Park S."/>
            <person name="Chun J."/>
        </authorList>
    </citation>
    <scope>NUCLEOTIDE SEQUENCE [LARGE SCALE GENOMIC DNA]</scope>
    <source>
        <strain evidence="2 3">JC2902</strain>
    </source>
</reference>
<dbReference type="PROSITE" id="PS51257">
    <property type="entry name" value="PROKAR_LIPOPROTEIN"/>
    <property type="match status" value="1"/>
</dbReference>
<gene>
    <name evidence="2" type="ORF">FLJC2902T_23590</name>
</gene>
<organism evidence="2 3">
    <name type="scientific">Flavobacterium limnosediminis JC2902</name>
    <dbReference type="NCBI Taxonomy" id="1341181"/>
    <lineage>
        <taxon>Bacteria</taxon>
        <taxon>Pseudomonadati</taxon>
        <taxon>Bacteroidota</taxon>
        <taxon>Flavobacteriia</taxon>
        <taxon>Flavobacteriales</taxon>
        <taxon>Flavobacteriaceae</taxon>
        <taxon>Flavobacterium</taxon>
    </lineage>
</organism>
<dbReference type="Gene3D" id="2.60.40.10">
    <property type="entry name" value="Immunoglobulins"/>
    <property type="match status" value="1"/>
</dbReference>
<dbReference type="AlphaFoldDB" id="V6SJY0"/>
<evidence type="ECO:0000256" key="1">
    <source>
        <dbReference type="SAM" id="SignalP"/>
    </source>
</evidence>
<evidence type="ECO:0000313" key="3">
    <source>
        <dbReference type="Proteomes" id="UP000018004"/>
    </source>
</evidence>
<protein>
    <recommendedName>
        <fullName evidence="4">Lipoprotein</fullName>
    </recommendedName>
</protein>
<comment type="caution">
    <text evidence="2">The sequence shown here is derived from an EMBL/GenBank/DDBJ whole genome shotgun (WGS) entry which is preliminary data.</text>
</comment>
<dbReference type="EMBL" id="AVGG01000017">
    <property type="protein sequence ID" value="ESU27018.1"/>
    <property type="molecule type" value="Genomic_DNA"/>
</dbReference>
<name>V6SJY0_9FLAO</name>
<keyword evidence="1" id="KW-0732">Signal</keyword>
<feature type="chain" id="PRO_5004752535" description="Lipoprotein" evidence="1">
    <location>
        <begin position="28"/>
        <end position="145"/>
    </location>
</feature>
<sequence>MQFDKKSKPLFMTKNLILFLILGIVTACSKDDSSENTTPTTTATIILKDAGGNAVPNVEVYAYEENNWILNNDNPSFADFTVTSNSEGKAIFSNIDVNDNFNESNNYYNNFKFSVHYTLDGSDIAKIVAIPFNKNDNKTATLILN</sequence>